<dbReference type="RefSeq" id="WP_191005116.1">
    <property type="nucleotide sequence ID" value="NZ_JACXAD010000010.1"/>
</dbReference>
<dbReference type="InterPro" id="IPR013324">
    <property type="entry name" value="RNA_pol_sigma_r3/r4-like"/>
</dbReference>
<dbReference type="InterPro" id="IPR039425">
    <property type="entry name" value="RNA_pol_sigma-70-like"/>
</dbReference>
<dbReference type="GO" id="GO:0003677">
    <property type="term" value="F:DNA binding"/>
    <property type="evidence" value="ECO:0007669"/>
    <property type="project" value="InterPro"/>
</dbReference>
<dbReference type="InterPro" id="IPR013249">
    <property type="entry name" value="RNA_pol_sigma70_r4_t2"/>
</dbReference>
<evidence type="ECO:0000256" key="3">
    <source>
        <dbReference type="ARBA" id="ARBA00023082"/>
    </source>
</evidence>
<dbReference type="Pfam" id="PF04542">
    <property type="entry name" value="Sigma70_r2"/>
    <property type="match status" value="1"/>
</dbReference>
<dbReference type="Gene3D" id="1.10.10.10">
    <property type="entry name" value="Winged helix-like DNA-binding domain superfamily/Winged helix DNA-binding domain"/>
    <property type="match status" value="1"/>
</dbReference>
<dbReference type="GO" id="GO:0006352">
    <property type="term" value="P:DNA-templated transcription initiation"/>
    <property type="evidence" value="ECO:0007669"/>
    <property type="project" value="InterPro"/>
</dbReference>
<evidence type="ECO:0000313" key="7">
    <source>
        <dbReference type="EMBL" id="MBD2768295.1"/>
    </source>
</evidence>
<dbReference type="PANTHER" id="PTHR43133:SF45">
    <property type="entry name" value="RNA POLYMERASE ECF-TYPE SIGMA FACTOR"/>
    <property type="match status" value="1"/>
</dbReference>
<reference evidence="7" key="1">
    <citation type="submission" date="2020-09" db="EMBL/GenBank/DDBJ databases">
        <authorList>
            <person name="Kim M.K."/>
        </authorList>
    </citation>
    <scope>NUCLEOTIDE SEQUENCE</scope>
    <source>
        <strain evidence="7">BT664</strain>
    </source>
</reference>
<dbReference type="AlphaFoldDB" id="A0A927GJD5"/>
<dbReference type="InterPro" id="IPR007627">
    <property type="entry name" value="RNA_pol_sigma70_r2"/>
</dbReference>
<name>A0A927GJD5_9BACT</name>
<keyword evidence="2" id="KW-0805">Transcription regulation</keyword>
<sequence>MPPPLPLAFEDALRQYEGLLRRVARLYCADADDQQDLYQETLVQLWRAWSSYEGRAQRSTWVYRVALNVAVVQQRQRNRRPLTRSLDQAAVRQLAAPAAPGPDADELAQLYQAIGHLSDVDKALVLLRLEDRPDQEVAEILGITPNNVRVKMHRALDKLRRLMAH</sequence>
<evidence type="ECO:0000256" key="2">
    <source>
        <dbReference type="ARBA" id="ARBA00023015"/>
    </source>
</evidence>
<dbReference type="NCBIfam" id="TIGR02937">
    <property type="entry name" value="sigma70-ECF"/>
    <property type="match status" value="1"/>
</dbReference>
<keyword evidence="4" id="KW-0804">Transcription</keyword>
<feature type="domain" description="RNA polymerase sigma factor 70 region 4 type 2" evidence="6">
    <location>
        <begin position="108"/>
        <end position="159"/>
    </location>
</feature>
<organism evidence="7 8">
    <name type="scientific">Hymenobacter montanus</name>
    <dbReference type="NCBI Taxonomy" id="2771359"/>
    <lineage>
        <taxon>Bacteria</taxon>
        <taxon>Pseudomonadati</taxon>
        <taxon>Bacteroidota</taxon>
        <taxon>Cytophagia</taxon>
        <taxon>Cytophagales</taxon>
        <taxon>Hymenobacteraceae</taxon>
        <taxon>Hymenobacter</taxon>
    </lineage>
</organism>
<gene>
    <name evidence="7" type="ORF">IC235_10360</name>
</gene>
<dbReference type="EMBL" id="JACXAD010000010">
    <property type="protein sequence ID" value="MBD2768295.1"/>
    <property type="molecule type" value="Genomic_DNA"/>
</dbReference>
<dbReference type="SUPFAM" id="SSF88659">
    <property type="entry name" value="Sigma3 and sigma4 domains of RNA polymerase sigma factors"/>
    <property type="match status" value="1"/>
</dbReference>
<comment type="caution">
    <text evidence="7">The sequence shown here is derived from an EMBL/GenBank/DDBJ whole genome shotgun (WGS) entry which is preliminary data.</text>
</comment>
<dbReference type="InterPro" id="IPR014284">
    <property type="entry name" value="RNA_pol_sigma-70_dom"/>
</dbReference>
<comment type="similarity">
    <text evidence="1">Belongs to the sigma-70 factor family. ECF subfamily.</text>
</comment>
<evidence type="ECO:0000256" key="4">
    <source>
        <dbReference type="ARBA" id="ARBA00023163"/>
    </source>
</evidence>
<dbReference type="Gene3D" id="1.10.1740.10">
    <property type="match status" value="1"/>
</dbReference>
<evidence type="ECO:0000313" key="8">
    <source>
        <dbReference type="Proteomes" id="UP000612233"/>
    </source>
</evidence>
<evidence type="ECO:0000259" key="5">
    <source>
        <dbReference type="Pfam" id="PF04542"/>
    </source>
</evidence>
<dbReference type="InterPro" id="IPR013325">
    <property type="entry name" value="RNA_pol_sigma_r2"/>
</dbReference>
<dbReference type="Proteomes" id="UP000612233">
    <property type="component" value="Unassembled WGS sequence"/>
</dbReference>
<keyword evidence="8" id="KW-1185">Reference proteome</keyword>
<dbReference type="PANTHER" id="PTHR43133">
    <property type="entry name" value="RNA POLYMERASE ECF-TYPE SIGMA FACTO"/>
    <property type="match status" value="1"/>
</dbReference>
<evidence type="ECO:0000256" key="1">
    <source>
        <dbReference type="ARBA" id="ARBA00010641"/>
    </source>
</evidence>
<protein>
    <submittedName>
        <fullName evidence="7">Sigma-70 family RNA polymerase sigma factor</fullName>
    </submittedName>
</protein>
<dbReference type="SUPFAM" id="SSF88946">
    <property type="entry name" value="Sigma2 domain of RNA polymerase sigma factors"/>
    <property type="match status" value="1"/>
</dbReference>
<feature type="domain" description="RNA polymerase sigma-70 region 2" evidence="5">
    <location>
        <begin position="14"/>
        <end position="79"/>
    </location>
</feature>
<dbReference type="Pfam" id="PF08281">
    <property type="entry name" value="Sigma70_r4_2"/>
    <property type="match status" value="1"/>
</dbReference>
<evidence type="ECO:0000259" key="6">
    <source>
        <dbReference type="Pfam" id="PF08281"/>
    </source>
</evidence>
<keyword evidence="3" id="KW-0731">Sigma factor</keyword>
<dbReference type="GO" id="GO:0016987">
    <property type="term" value="F:sigma factor activity"/>
    <property type="evidence" value="ECO:0007669"/>
    <property type="project" value="UniProtKB-KW"/>
</dbReference>
<proteinExistence type="inferred from homology"/>
<dbReference type="InterPro" id="IPR036388">
    <property type="entry name" value="WH-like_DNA-bd_sf"/>
</dbReference>
<accession>A0A927GJD5</accession>